<reference evidence="2 3" key="1">
    <citation type="submission" date="2013-02" db="EMBL/GenBank/DDBJ databases">
        <title>The Genome Sequence of Enterococcus phoeniculicola BAA-412.</title>
        <authorList>
            <consortium name="The Broad Institute Genome Sequencing Platform"/>
            <consortium name="The Broad Institute Genome Sequencing Center for Infectious Disease"/>
            <person name="Earl A.M."/>
            <person name="Gilmore M.S."/>
            <person name="Lebreton F."/>
            <person name="Walker B."/>
            <person name="Young S.K."/>
            <person name="Zeng Q."/>
            <person name="Gargeya S."/>
            <person name="Fitzgerald M."/>
            <person name="Haas B."/>
            <person name="Abouelleil A."/>
            <person name="Alvarado L."/>
            <person name="Arachchi H.M."/>
            <person name="Berlin A.M."/>
            <person name="Chapman S.B."/>
            <person name="Dewar J."/>
            <person name="Goldberg J."/>
            <person name="Griggs A."/>
            <person name="Gujja S."/>
            <person name="Hansen M."/>
            <person name="Howarth C."/>
            <person name="Imamovic A."/>
            <person name="Larimer J."/>
            <person name="McCowan C."/>
            <person name="Murphy C."/>
            <person name="Neiman D."/>
            <person name="Pearson M."/>
            <person name="Priest M."/>
            <person name="Roberts A."/>
            <person name="Saif S."/>
            <person name="Shea T."/>
            <person name="Sisk P."/>
            <person name="Sykes S."/>
            <person name="Wortman J."/>
            <person name="Nusbaum C."/>
            <person name="Birren B."/>
        </authorList>
    </citation>
    <scope>NUCLEOTIDE SEQUENCE [LARGE SCALE GENOMIC DNA]</scope>
    <source>
        <strain evidence="2 3">ATCC BAA-412</strain>
    </source>
</reference>
<dbReference type="HOGENOM" id="CLU_016354_1_0_9"/>
<evidence type="ECO:0000313" key="3">
    <source>
        <dbReference type="Proteomes" id="UP000013785"/>
    </source>
</evidence>
<dbReference type="Proteomes" id="UP000013785">
    <property type="component" value="Unassembled WGS sequence"/>
</dbReference>
<dbReference type="PATRIC" id="fig|1158610.3.peg.2714"/>
<dbReference type="PANTHER" id="PTHR31151">
    <property type="entry name" value="PROLINE-TRNA LIGASE (DUF1680)"/>
    <property type="match status" value="1"/>
</dbReference>
<name>R3WKG8_9ENTE</name>
<dbReference type="AlphaFoldDB" id="R3WKG8"/>
<evidence type="ECO:0000259" key="1">
    <source>
        <dbReference type="Pfam" id="PF07944"/>
    </source>
</evidence>
<sequence length="392" mass="44970">MVNVAMSLKYFGLYFELTGEDKYKILLENALKTLDLYHGQLHGMVSGDEWLAGTHPSQGTELCSIVEYMYSMETLLAVYGGSAFGDRLERVAFNALPAAISRDWFSHQYDQQVNQICSSKAKRNWTENNDEANLFGLEPHFGCCTANMHQGWPKFTSHLWMKDSQSYVCQSMVPCKVTTEKLTILVEGNYPFITGGTLKVKAKEAYTLKVRIPNWSKEVIFRKNNVQQHPIVREDYLLIEGDAGADVYTLFFVAEVKKEQRAQRAIGITYGSLIFSLPIKEEWKILKGNSPFYDWSVKPKSEWRYALSEKSTYSVHYHKQNEKQIFDSRHSPISIITSGWKIPNWKIHQNSADTPPYQVRSEERSELTLVPYGGAKLRISEFPTIDRSLLNN</sequence>
<dbReference type="eggNOG" id="COG3533">
    <property type="taxonomic scope" value="Bacteria"/>
</dbReference>
<dbReference type="STRING" id="154621.RV11_GL001929"/>
<proteinExistence type="predicted"/>
<feature type="domain" description="Non-reducing end beta-L-arabinofuranosidase-like GH127 catalytic" evidence="1">
    <location>
        <begin position="14"/>
        <end position="156"/>
    </location>
</feature>
<organism evidence="2 3">
    <name type="scientific">Enterococcus phoeniculicola ATCC BAA-412</name>
    <dbReference type="NCBI Taxonomy" id="1158610"/>
    <lineage>
        <taxon>Bacteria</taxon>
        <taxon>Bacillati</taxon>
        <taxon>Bacillota</taxon>
        <taxon>Bacilli</taxon>
        <taxon>Lactobacillales</taxon>
        <taxon>Enterococcaceae</taxon>
        <taxon>Enterococcus</taxon>
    </lineage>
</organism>
<dbReference type="EMBL" id="AJAT01000017">
    <property type="protein sequence ID" value="EOL42380.1"/>
    <property type="molecule type" value="Genomic_DNA"/>
</dbReference>
<dbReference type="PANTHER" id="PTHR31151:SF0">
    <property type="entry name" value="PROLINE-TRNA LIGASE (DUF1680)"/>
    <property type="match status" value="1"/>
</dbReference>
<dbReference type="Pfam" id="PF07944">
    <property type="entry name" value="Beta-AFase-like_GH127_cat"/>
    <property type="match status" value="1"/>
</dbReference>
<dbReference type="InterPro" id="IPR012878">
    <property type="entry name" value="Beta-AFase-like_GH127_cat"/>
</dbReference>
<gene>
    <name evidence="2" type="ORF">UC3_02732</name>
</gene>
<keyword evidence="3" id="KW-1185">Reference proteome</keyword>
<evidence type="ECO:0000313" key="2">
    <source>
        <dbReference type="EMBL" id="EOL42380.1"/>
    </source>
</evidence>
<accession>R3WKG8</accession>
<comment type="caution">
    <text evidence="2">The sequence shown here is derived from an EMBL/GenBank/DDBJ whole genome shotgun (WGS) entry which is preliminary data.</text>
</comment>
<protein>
    <recommendedName>
        <fullName evidence="1">Non-reducing end beta-L-arabinofuranosidase-like GH127 catalytic domain-containing protein</fullName>
    </recommendedName>
</protein>